<organism evidence="1 2">
    <name type="scientific">Desertifilum tharense IPPAS B-1220</name>
    <dbReference type="NCBI Taxonomy" id="1781255"/>
    <lineage>
        <taxon>Bacteria</taxon>
        <taxon>Bacillati</taxon>
        <taxon>Cyanobacteriota</taxon>
        <taxon>Cyanophyceae</taxon>
        <taxon>Desertifilales</taxon>
        <taxon>Desertifilaceae</taxon>
        <taxon>Desertifilum</taxon>
    </lineage>
</organism>
<evidence type="ECO:0000313" key="2">
    <source>
        <dbReference type="Proteomes" id="UP000095472"/>
    </source>
</evidence>
<name>A0ACD5GSQ1_9CYAN</name>
<dbReference type="Proteomes" id="UP000095472">
    <property type="component" value="Chromosome"/>
</dbReference>
<gene>
    <name evidence="1" type="ORF">BH720_030445</name>
</gene>
<sequence>MREVLDYRAATLLGYEPIGLENLPNAQLLQGEYLAVHTYGWSEFEITPGTQQLRVTTYGVAPYTQADLLANSTAITSLQPEIVSQFVVNPV</sequence>
<proteinExistence type="predicted"/>
<evidence type="ECO:0000313" key="1">
    <source>
        <dbReference type="EMBL" id="XPM63561.1"/>
    </source>
</evidence>
<protein>
    <submittedName>
        <fullName evidence="1">Uncharacterized protein</fullName>
    </submittedName>
</protein>
<accession>A0ACD5GSQ1</accession>
<keyword evidence="2" id="KW-1185">Reference proteome</keyword>
<dbReference type="EMBL" id="CP182909">
    <property type="protein sequence ID" value="XPM63561.1"/>
    <property type="molecule type" value="Genomic_DNA"/>
</dbReference>
<reference evidence="1 2" key="1">
    <citation type="journal article" date="2016" name="Genome Announc.">
        <title>Draft Genome Sequence of the Thermotolerant Cyanobacterium Desertifilum sp. IPPAS B-1220.</title>
        <authorList>
            <person name="Mironov K.S."/>
            <person name="Sinetova M.A."/>
            <person name="Bolatkhan K."/>
            <person name="Zayadan B.K."/>
            <person name="Ustinova V.V."/>
            <person name="Kupriyanova E.V."/>
            <person name="Skrypnik A.N."/>
            <person name="Gogoleva N.E."/>
            <person name="Gogolev Y.V."/>
            <person name="Los D.A."/>
        </authorList>
    </citation>
    <scope>NUCLEOTIDE SEQUENCE [LARGE SCALE GENOMIC DNA]</scope>
    <source>
        <strain evidence="1 2">IPPAS B-1220</strain>
    </source>
</reference>